<proteinExistence type="inferred from homology"/>
<dbReference type="GO" id="GO:0005794">
    <property type="term" value="C:Golgi apparatus"/>
    <property type="evidence" value="ECO:0007669"/>
    <property type="project" value="TreeGrafter"/>
</dbReference>
<dbReference type="GO" id="GO:0006906">
    <property type="term" value="P:vesicle fusion"/>
    <property type="evidence" value="ECO:0007669"/>
    <property type="project" value="TreeGrafter"/>
</dbReference>
<name>A0A7S1T9A3_9CHLO</name>
<dbReference type="SUPFAM" id="SSF47661">
    <property type="entry name" value="t-snare proteins"/>
    <property type="match status" value="1"/>
</dbReference>
<evidence type="ECO:0000259" key="10">
    <source>
        <dbReference type="SMART" id="SM00397"/>
    </source>
</evidence>
<feature type="domain" description="T-SNARE coiled-coil homology" evidence="10">
    <location>
        <begin position="128"/>
        <end position="195"/>
    </location>
</feature>
<dbReference type="GO" id="GO:0031201">
    <property type="term" value="C:SNARE complex"/>
    <property type="evidence" value="ECO:0007669"/>
    <property type="project" value="TreeGrafter"/>
</dbReference>
<evidence type="ECO:0000256" key="8">
    <source>
        <dbReference type="ARBA" id="ARBA00060376"/>
    </source>
</evidence>
<dbReference type="InterPro" id="IPR000727">
    <property type="entry name" value="T_SNARE_dom"/>
</dbReference>
<dbReference type="CDD" id="cd15862">
    <property type="entry name" value="SNARE_Vti1"/>
    <property type="match status" value="1"/>
</dbReference>
<reference evidence="11" key="1">
    <citation type="submission" date="2021-01" db="EMBL/GenBank/DDBJ databases">
        <authorList>
            <person name="Corre E."/>
            <person name="Pelletier E."/>
            <person name="Niang G."/>
            <person name="Scheremetjew M."/>
            <person name="Finn R."/>
            <person name="Kale V."/>
            <person name="Holt S."/>
            <person name="Cochrane G."/>
            <person name="Meng A."/>
            <person name="Brown T."/>
            <person name="Cohen L."/>
        </authorList>
    </citation>
    <scope>NUCLEOTIDE SEQUENCE</scope>
    <source>
        <strain evidence="11">PLY429</strain>
    </source>
</reference>
<dbReference type="GO" id="GO:0012507">
    <property type="term" value="C:ER to Golgi transport vesicle membrane"/>
    <property type="evidence" value="ECO:0007669"/>
    <property type="project" value="TreeGrafter"/>
</dbReference>
<comment type="similarity">
    <text evidence="1">Belongs to the VTI1 family.</text>
</comment>
<keyword evidence="2" id="KW-0813">Transport</keyword>
<gene>
    <name evidence="11" type="ORF">TCHU04912_LOCUS22346</name>
</gene>
<evidence type="ECO:0000256" key="5">
    <source>
        <dbReference type="ARBA" id="ARBA00022989"/>
    </source>
</evidence>
<keyword evidence="5 9" id="KW-1133">Transmembrane helix</keyword>
<dbReference type="Pfam" id="PF12352">
    <property type="entry name" value="V-SNARE_C"/>
    <property type="match status" value="1"/>
</dbReference>
<dbReference type="GO" id="GO:0005484">
    <property type="term" value="F:SNAP receptor activity"/>
    <property type="evidence" value="ECO:0007669"/>
    <property type="project" value="TreeGrafter"/>
</dbReference>
<comment type="subcellular location">
    <subcellularLocation>
        <location evidence="8">Prevacuolar compartment membrane</location>
        <topology evidence="8">Single-pass type IV membrane protein</topology>
    </subcellularLocation>
</comment>
<keyword evidence="7 9" id="KW-0472">Membrane</keyword>
<protein>
    <recommendedName>
        <fullName evidence="10">t-SNARE coiled-coil homology domain-containing protein</fullName>
    </recommendedName>
</protein>
<dbReference type="InterPro" id="IPR038407">
    <property type="entry name" value="v-SNARE_N_sf"/>
</dbReference>
<dbReference type="InterPro" id="IPR007705">
    <property type="entry name" value="Vesicle_trsprt_v-SNARE_N"/>
</dbReference>
<evidence type="ECO:0000256" key="7">
    <source>
        <dbReference type="ARBA" id="ARBA00023136"/>
    </source>
</evidence>
<evidence type="ECO:0000256" key="3">
    <source>
        <dbReference type="ARBA" id="ARBA00022692"/>
    </source>
</evidence>
<dbReference type="InterPro" id="IPR010989">
    <property type="entry name" value="SNARE"/>
</dbReference>
<dbReference type="AlphaFoldDB" id="A0A7S1T9A3"/>
<dbReference type="Gene3D" id="1.20.58.400">
    <property type="entry name" value="t-snare proteins"/>
    <property type="match status" value="1"/>
</dbReference>
<evidence type="ECO:0000256" key="2">
    <source>
        <dbReference type="ARBA" id="ARBA00022448"/>
    </source>
</evidence>
<dbReference type="EMBL" id="HBGG01043246">
    <property type="protein sequence ID" value="CAD9229693.1"/>
    <property type="molecule type" value="Transcribed_RNA"/>
</dbReference>
<evidence type="ECO:0000256" key="9">
    <source>
        <dbReference type="SAM" id="Phobius"/>
    </source>
</evidence>
<dbReference type="GO" id="GO:0005789">
    <property type="term" value="C:endoplasmic reticulum membrane"/>
    <property type="evidence" value="ECO:0007669"/>
    <property type="project" value="TreeGrafter"/>
</dbReference>
<dbReference type="GO" id="GO:0006886">
    <property type="term" value="P:intracellular protein transport"/>
    <property type="evidence" value="ECO:0007669"/>
    <property type="project" value="InterPro"/>
</dbReference>
<keyword evidence="3 9" id="KW-0812">Transmembrane</keyword>
<feature type="transmembrane region" description="Helical" evidence="9">
    <location>
        <begin position="204"/>
        <end position="222"/>
    </location>
</feature>
<dbReference type="SMART" id="SM00397">
    <property type="entry name" value="t_SNARE"/>
    <property type="match status" value="1"/>
</dbReference>
<accession>A0A7S1T9A3</accession>
<dbReference type="PANTHER" id="PTHR21230">
    <property type="entry name" value="VESICLE TRANSPORT V-SNARE PROTEIN VTI1-RELATED"/>
    <property type="match status" value="1"/>
</dbReference>
<sequence length="229" mass="24490">MSEIFEQYEVEFKELAAGLSEKVAAVGSLSGELRAGKVSAVEGEVAEGEALLRRMELEARSLTGGVKAGLLARVKEHRSGLAKVKSDVRSAAAGASSGDAARAELGLDGSGSAGAGGFASSSATQRERLLNTTDRLNQTSDRIRQGRQTLLQTEELGSAILQDLHRQRQTITHSRDTLHTADDNIGRARKVLGSMSRRMTQNKILMAGVALILLICIIVILYCKIFSHC</sequence>
<organism evidence="11">
    <name type="scientific">Tetraselmis chuii</name>
    <dbReference type="NCBI Taxonomy" id="63592"/>
    <lineage>
        <taxon>Eukaryota</taxon>
        <taxon>Viridiplantae</taxon>
        <taxon>Chlorophyta</taxon>
        <taxon>core chlorophytes</taxon>
        <taxon>Chlorodendrophyceae</taxon>
        <taxon>Chlorodendrales</taxon>
        <taxon>Chlorodendraceae</taxon>
        <taxon>Tetraselmis</taxon>
    </lineage>
</organism>
<dbReference type="Pfam" id="PF05008">
    <property type="entry name" value="V-SNARE"/>
    <property type="match status" value="1"/>
</dbReference>
<dbReference type="PANTHER" id="PTHR21230:SF26">
    <property type="entry name" value="VESICLE TRANSPORT THROUGH INTERACTION WITH T-SNARES HOMOLOG 1A"/>
    <property type="match status" value="1"/>
</dbReference>
<evidence type="ECO:0000256" key="4">
    <source>
        <dbReference type="ARBA" id="ARBA00022927"/>
    </source>
</evidence>
<dbReference type="FunFam" id="1.20.58.400:FF:000001">
    <property type="entry name" value="Vesicle transport through interaction with t-SNAREs homolog 1A"/>
    <property type="match status" value="1"/>
</dbReference>
<keyword evidence="4" id="KW-0653">Protein transport</keyword>
<evidence type="ECO:0000256" key="1">
    <source>
        <dbReference type="ARBA" id="ARBA00006108"/>
    </source>
</evidence>
<dbReference type="Gene3D" id="1.20.5.110">
    <property type="match status" value="1"/>
</dbReference>
<dbReference type="FunFam" id="1.20.5.110:FF:000002">
    <property type="entry name" value="Vesicle transport through interaction with t-SNAREsB"/>
    <property type="match status" value="1"/>
</dbReference>
<dbReference type="GO" id="GO:0031902">
    <property type="term" value="C:late endosome membrane"/>
    <property type="evidence" value="ECO:0007669"/>
    <property type="project" value="TreeGrafter"/>
</dbReference>
<dbReference type="GO" id="GO:0000149">
    <property type="term" value="F:SNARE binding"/>
    <property type="evidence" value="ECO:0007669"/>
    <property type="project" value="TreeGrafter"/>
</dbReference>
<evidence type="ECO:0000256" key="6">
    <source>
        <dbReference type="ARBA" id="ARBA00023054"/>
    </source>
</evidence>
<keyword evidence="6" id="KW-0175">Coiled coil</keyword>
<evidence type="ECO:0000313" key="11">
    <source>
        <dbReference type="EMBL" id="CAD9229693.1"/>
    </source>
</evidence>
<dbReference type="SUPFAM" id="SSF58038">
    <property type="entry name" value="SNARE fusion complex"/>
    <property type="match status" value="1"/>
</dbReference>